<evidence type="ECO:0000313" key="10">
    <source>
        <dbReference type="Proteomes" id="UP000244168"/>
    </source>
</evidence>
<sequence>MKRIASTPKRFLRVGLIGAGVAAMALTLWSFDDDLFQISKNLDVFTSVYKEVNINYVDDINPAKMIKNGVDAMLDGLDPYTEFVPESEIEDYKLHYVSTQYGGIGAGIFVREKKVYVSDVFKGFPAQKADVRAGDQLLKINDVDLNGKDNDQVSQLLKGPKGASIKLLIQREGAPQPIEKSLLREEIKQPNVSYYGMVDGNMGYIKLDKFLENSAEEVTNALAALKKQNPSGIILDLRSNGGGILQEAVKIVNLFVPKGVEVVSQKGKIKEKNYTYHTENTPMEPDLPLVVLVNGRSASASEITAGALQDLDRAVVIGQRSYGKGLVQQTFNLPYNSLVKITIAKYFIPSGRCVQEIDYAHRKEDGSLSKVADSMMHEFKTKDGRSVYDGSGVYPDLPVKQEKFAEITQTLIGKLLIFDYANKYKAAHATIAPAKTFTLSDGEYDAFVKYLAGKNYTYSTTTEKVLTALKTEADKDKSLSQIQAEYDALKNKLLASKKNDLQLHKEEIKEVLESEIVARYYYESGRYENNFRHDDELAKAVKTMQDKALVDNILKGVGSYKVIGKPELAIANAKKDSDDDN</sequence>
<feature type="transmembrane region" description="Helical" evidence="7">
    <location>
        <begin position="12"/>
        <end position="31"/>
    </location>
</feature>
<keyword evidence="7" id="KW-1133">Transmembrane helix</keyword>
<dbReference type="AlphaFoldDB" id="A0A2T5JD05"/>
<reference evidence="9 10" key="1">
    <citation type="submission" date="2018-04" db="EMBL/GenBank/DDBJ databases">
        <title>Genomic Encyclopedia of Archaeal and Bacterial Type Strains, Phase II (KMG-II): from individual species to whole genera.</title>
        <authorList>
            <person name="Goeker M."/>
        </authorList>
    </citation>
    <scope>NUCLEOTIDE SEQUENCE [LARGE SCALE GENOMIC DNA]</scope>
    <source>
        <strain evidence="9 10">DSM 26809</strain>
    </source>
</reference>
<evidence type="ECO:0000256" key="4">
    <source>
        <dbReference type="ARBA" id="ARBA00022825"/>
    </source>
</evidence>
<dbReference type="GO" id="GO:0030288">
    <property type="term" value="C:outer membrane-bounded periplasmic space"/>
    <property type="evidence" value="ECO:0007669"/>
    <property type="project" value="TreeGrafter"/>
</dbReference>
<dbReference type="Proteomes" id="UP000244168">
    <property type="component" value="Unassembled WGS sequence"/>
</dbReference>
<evidence type="ECO:0000256" key="5">
    <source>
        <dbReference type="RuleBase" id="RU004404"/>
    </source>
</evidence>
<keyword evidence="3 5" id="KW-0378">Hydrolase</keyword>
<keyword evidence="2 5" id="KW-0645">Protease</keyword>
<dbReference type="InterPro" id="IPR036034">
    <property type="entry name" value="PDZ_sf"/>
</dbReference>
<comment type="similarity">
    <text evidence="1 5">Belongs to the peptidase S41A family.</text>
</comment>
<dbReference type="CDD" id="cd07560">
    <property type="entry name" value="Peptidase_S41_CPP"/>
    <property type="match status" value="1"/>
</dbReference>
<feature type="coiled-coil region" evidence="6">
    <location>
        <begin position="479"/>
        <end position="514"/>
    </location>
</feature>
<dbReference type="SUPFAM" id="SSF50156">
    <property type="entry name" value="PDZ domain-like"/>
    <property type="match status" value="1"/>
</dbReference>
<accession>A0A2T5JD05</accession>
<dbReference type="EMBL" id="QAOQ01000002">
    <property type="protein sequence ID" value="PTQ99640.1"/>
    <property type="molecule type" value="Genomic_DNA"/>
</dbReference>
<dbReference type="Gene3D" id="3.30.750.44">
    <property type="match status" value="1"/>
</dbReference>
<evidence type="ECO:0000256" key="2">
    <source>
        <dbReference type="ARBA" id="ARBA00022670"/>
    </source>
</evidence>
<comment type="caution">
    <text evidence="9">The sequence shown here is derived from an EMBL/GenBank/DDBJ whole genome shotgun (WGS) entry which is preliminary data.</text>
</comment>
<evidence type="ECO:0000256" key="6">
    <source>
        <dbReference type="SAM" id="Coils"/>
    </source>
</evidence>
<dbReference type="Gene3D" id="3.90.226.10">
    <property type="entry name" value="2-enoyl-CoA Hydratase, Chain A, domain 1"/>
    <property type="match status" value="1"/>
</dbReference>
<feature type="domain" description="PDZ" evidence="8">
    <location>
        <begin position="93"/>
        <end position="158"/>
    </location>
</feature>
<dbReference type="InterPro" id="IPR004447">
    <property type="entry name" value="Peptidase_S41A"/>
</dbReference>
<evidence type="ECO:0000313" key="9">
    <source>
        <dbReference type="EMBL" id="PTQ99640.1"/>
    </source>
</evidence>
<dbReference type="InterPro" id="IPR029045">
    <property type="entry name" value="ClpP/crotonase-like_dom_sf"/>
</dbReference>
<dbReference type="Pfam" id="PF17820">
    <property type="entry name" value="PDZ_6"/>
    <property type="match status" value="1"/>
</dbReference>
<protein>
    <submittedName>
        <fullName evidence="9">S41A family C-terminal processing peptidase-3</fullName>
    </submittedName>
</protein>
<dbReference type="PANTHER" id="PTHR32060">
    <property type="entry name" value="TAIL-SPECIFIC PROTEASE"/>
    <property type="match status" value="1"/>
</dbReference>
<dbReference type="RefSeq" id="WP_107827559.1">
    <property type="nucleotide sequence ID" value="NZ_CP160205.1"/>
</dbReference>
<dbReference type="Pfam" id="PF03572">
    <property type="entry name" value="Peptidase_S41"/>
    <property type="match status" value="1"/>
</dbReference>
<dbReference type="GO" id="GO:0006508">
    <property type="term" value="P:proteolysis"/>
    <property type="evidence" value="ECO:0007669"/>
    <property type="project" value="UniProtKB-KW"/>
</dbReference>
<dbReference type="GO" id="GO:0008236">
    <property type="term" value="F:serine-type peptidase activity"/>
    <property type="evidence" value="ECO:0007669"/>
    <property type="project" value="UniProtKB-KW"/>
</dbReference>
<dbReference type="PROSITE" id="PS50106">
    <property type="entry name" value="PDZ"/>
    <property type="match status" value="1"/>
</dbReference>
<dbReference type="SMART" id="SM00228">
    <property type="entry name" value="PDZ"/>
    <property type="match status" value="1"/>
</dbReference>
<gene>
    <name evidence="9" type="ORF">C8P68_102467</name>
</gene>
<dbReference type="NCBIfam" id="TIGR00225">
    <property type="entry name" value="prc"/>
    <property type="match status" value="1"/>
</dbReference>
<dbReference type="InterPro" id="IPR041489">
    <property type="entry name" value="PDZ_6"/>
</dbReference>
<dbReference type="GO" id="GO:0007165">
    <property type="term" value="P:signal transduction"/>
    <property type="evidence" value="ECO:0007669"/>
    <property type="project" value="TreeGrafter"/>
</dbReference>
<keyword evidence="4 5" id="KW-0720">Serine protease</keyword>
<dbReference type="InterPro" id="IPR001478">
    <property type="entry name" value="PDZ"/>
</dbReference>
<evidence type="ECO:0000256" key="3">
    <source>
        <dbReference type="ARBA" id="ARBA00022801"/>
    </source>
</evidence>
<dbReference type="SUPFAM" id="SSF52096">
    <property type="entry name" value="ClpP/crotonase"/>
    <property type="match status" value="1"/>
</dbReference>
<dbReference type="SMART" id="SM00245">
    <property type="entry name" value="TSPc"/>
    <property type="match status" value="1"/>
</dbReference>
<dbReference type="PANTHER" id="PTHR32060:SF30">
    <property type="entry name" value="CARBOXY-TERMINAL PROCESSING PROTEASE CTPA"/>
    <property type="match status" value="1"/>
</dbReference>
<evidence type="ECO:0000256" key="1">
    <source>
        <dbReference type="ARBA" id="ARBA00009179"/>
    </source>
</evidence>
<name>A0A2T5JD05_9SPHI</name>
<evidence type="ECO:0000256" key="7">
    <source>
        <dbReference type="SAM" id="Phobius"/>
    </source>
</evidence>
<proteinExistence type="inferred from homology"/>
<keyword evidence="7" id="KW-0472">Membrane</keyword>
<dbReference type="OrthoDB" id="9812068at2"/>
<dbReference type="Gene3D" id="2.30.42.10">
    <property type="match status" value="1"/>
</dbReference>
<keyword evidence="6" id="KW-0175">Coiled coil</keyword>
<organism evidence="9 10">
    <name type="scientific">Mucilaginibacter yixingensis</name>
    <dbReference type="NCBI Taxonomy" id="1295612"/>
    <lineage>
        <taxon>Bacteria</taxon>
        <taxon>Pseudomonadati</taxon>
        <taxon>Bacteroidota</taxon>
        <taxon>Sphingobacteriia</taxon>
        <taxon>Sphingobacteriales</taxon>
        <taxon>Sphingobacteriaceae</taxon>
        <taxon>Mucilaginibacter</taxon>
    </lineage>
</organism>
<dbReference type="InterPro" id="IPR005151">
    <property type="entry name" value="Tail-specific_protease"/>
</dbReference>
<evidence type="ECO:0000259" key="8">
    <source>
        <dbReference type="PROSITE" id="PS50106"/>
    </source>
</evidence>
<keyword evidence="10" id="KW-1185">Reference proteome</keyword>
<dbReference type="CDD" id="cd06782">
    <property type="entry name" value="cpPDZ_CPP-like"/>
    <property type="match status" value="1"/>
</dbReference>
<keyword evidence="7" id="KW-0812">Transmembrane</keyword>
<dbReference type="GO" id="GO:0004175">
    <property type="term" value="F:endopeptidase activity"/>
    <property type="evidence" value="ECO:0007669"/>
    <property type="project" value="TreeGrafter"/>
</dbReference>